<sequence>MADCRLLQGEVEHLLKQGYLTELFSEKGKQTYTKNRQEPPKPPSPKRTVNVISGGEEIYGVIASRKVSKITVTHGKRVRKILEEDNITFDDADADSVLIPHNDALVISSLVHDTNVKRVLVDPGSSVNIILLRVVNEMQAFAEGVVKDTKFQAVEMDTAYNMILGKPWIHEIEVVPSTLYQVIKFPLLWGIRQIHGDQQASRSIKSVADWSVKNEEK</sequence>
<dbReference type="RefSeq" id="XP_075103749.1">
    <property type="nucleotide sequence ID" value="XM_075247648.1"/>
</dbReference>
<evidence type="ECO:0000313" key="1">
    <source>
        <dbReference type="Proteomes" id="UP000790787"/>
    </source>
</evidence>
<organism evidence="1 2">
    <name type="scientific">Nicotiana tabacum</name>
    <name type="common">Common tobacco</name>
    <dbReference type="NCBI Taxonomy" id="4097"/>
    <lineage>
        <taxon>Eukaryota</taxon>
        <taxon>Viridiplantae</taxon>
        <taxon>Streptophyta</taxon>
        <taxon>Embryophyta</taxon>
        <taxon>Tracheophyta</taxon>
        <taxon>Spermatophyta</taxon>
        <taxon>Magnoliopsida</taxon>
        <taxon>eudicotyledons</taxon>
        <taxon>Gunneridae</taxon>
        <taxon>Pentapetalae</taxon>
        <taxon>asterids</taxon>
        <taxon>lamiids</taxon>
        <taxon>Solanales</taxon>
        <taxon>Solanaceae</taxon>
        <taxon>Nicotianoideae</taxon>
        <taxon>Nicotianeae</taxon>
        <taxon>Nicotiana</taxon>
    </lineage>
</organism>
<keyword evidence="1" id="KW-1185">Reference proteome</keyword>
<dbReference type="Proteomes" id="UP000790787">
    <property type="component" value="Chromosome 3"/>
</dbReference>
<reference evidence="2" key="2">
    <citation type="submission" date="2025-08" db="UniProtKB">
        <authorList>
            <consortium name="RefSeq"/>
        </authorList>
    </citation>
    <scope>IDENTIFICATION</scope>
    <source>
        <tissue evidence="2">Leaf</tissue>
    </source>
</reference>
<reference evidence="1" key="1">
    <citation type="journal article" date="2014" name="Nat. Commun.">
        <title>The tobacco genome sequence and its comparison with those of tomato and potato.</title>
        <authorList>
            <person name="Sierro N."/>
            <person name="Battey J.N."/>
            <person name="Ouadi S."/>
            <person name="Bakaher N."/>
            <person name="Bovet L."/>
            <person name="Willig A."/>
            <person name="Goepfert S."/>
            <person name="Peitsch M.C."/>
            <person name="Ivanov N.V."/>
        </authorList>
    </citation>
    <scope>NUCLEOTIDE SEQUENCE [LARGE SCALE GENOMIC DNA]</scope>
</reference>
<accession>A0AC58U2P3</accession>
<gene>
    <name evidence="2" type="primary">LOC142178315</name>
</gene>
<protein>
    <submittedName>
        <fullName evidence="2">Uncharacterized protein LOC142178315</fullName>
    </submittedName>
</protein>
<name>A0AC58U2P3_TOBAC</name>
<evidence type="ECO:0000313" key="2">
    <source>
        <dbReference type="RefSeq" id="XP_075103749.1"/>
    </source>
</evidence>
<proteinExistence type="predicted"/>